<organism evidence="1 2">
    <name type="scientific">Oryzias latipes</name>
    <name type="common">Japanese rice fish</name>
    <name type="synonym">Japanese killifish</name>
    <dbReference type="NCBI Taxonomy" id="8090"/>
    <lineage>
        <taxon>Eukaryota</taxon>
        <taxon>Metazoa</taxon>
        <taxon>Chordata</taxon>
        <taxon>Craniata</taxon>
        <taxon>Vertebrata</taxon>
        <taxon>Euteleostomi</taxon>
        <taxon>Actinopterygii</taxon>
        <taxon>Neopterygii</taxon>
        <taxon>Teleostei</taxon>
        <taxon>Neoteleostei</taxon>
        <taxon>Acanthomorphata</taxon>
        <taxon>Ovalentaria</taxon>
        <taxon>Atherinomorphae</taxon>
        <taxon>Beloniformes</taxon>
        <taxon>Adrianichthyidae</taxon>
        <taxon>Oryziinae</taxon>
        <taxon>Oryzias</taxon>
    </lineage>
</organism>
<evidence type="ECO:0000313" key="2">
    <source>
        <dbReference type="Proteomes" id="UP000265180"/>
    </source>
</evidence>
<sequence>MPTRRQVAFNHTRLSNNVQGRTRARLSGLACVGNPLNPTRDRGHKLELIKFLASATPLITTTDRLNTIDTTHPSVWAPTPNPECNAAAAQQHTCCMLGLDTTMQDLIFPTRKKRWILQGRLSRCLFSNRFLQLPGGLQLWQEKKRIRDFLEYAVRNLLGKNEH</sequence>
<protein>
    <submittedName>
        <fullName evidence="1">Uncharacterized protein</fullName>
    </submittedName>
</protein>
<reference evidence="1" key="3">
    <citation type="submission" date="2025-08" db="UniProtKB">
        <authorList>
            <consortium name="Ensembl"/>
        </authorList>
    </citation>
    <scope>IDENTIFICATION</scope>
    <source>
        <strain evidence="1">HNI</strain>
    </source>
</reference>
<reference key="1">
    <citation type="journal article" date="2007" name="Nature">
        <title>The medaka draft genome and insights into vertebrate genome evolution.</title>
        <authorList>
            <person name="Kasahara M."/>
            <person name="Naruse K."/>
            <person name="Sasaki S."/>
            <person name="Nakatani Y."/>
            <person name="Qu W."/>
            <person name="Ahsan B."/>
            <person name="Yamada T."/>
            <person name="Nagayasu Y."/>
            <person name="Doi K."/>
            <person name="Kasai Y."/>
            <person name="Jindo T."/>
            <person name="Kobayashi D."/>
            <person name="Shimada A."/>
            <person name="Toyoda A."/>
            <person name="Kuroki Y."/>
            <person name="Fujiyama A."/>
            <person name="Sasaki T."/>
            <person name="Shimizu A."/>
            <person name="Asakawa S."/>
            <person name="Shimizu N."/>
            <person name="Hashimoto S."/>
            <person name="Yang J."/>
            <person name="Lee Y."/>
            <person name="Matsushima K."/>
            <person name="Sugano S."/>
            <person name="Sakaizumi M."/>
            <person name="Narita T."/>
            <person name="Ohishi K."/>
            <person name="Haga S."/>
            <person name="Ohta F."/>
            <person name="Nomoto H."/>
            <person name="Nogata K."/>
            <person name="Morishita T."/>
            <person name="Endo T."/>
            <person name="Shin-I T."/>
            <person name="Takeda H."/>
            <person name="Morishita S."/>
            <person name="Kohara Y."/>
        </authorList>
    </citation>
    <scope>NUCLEOTIDE SEQUENCE [LARGE SCALE GENOMIC DNA]</scope>
    <source>
        <strain>Hd-rR</strain>
    </source>
</reference>
<accession>A0A3P9LTP0</accession>
<evidence type="ECO:0000313" key="1">
    <source>
        <dbReference type="Ensembl" id="ENSORLP00020023873.1"/>
    </source>
</evidence>
<name>A0A3P9LTP0_ORYLA</name>
<dbReference type="Ensembl" id="ENSORLT00020008403.1">
    <property type="protein sequence ID" value="ENSORLP00020023873.1"/>
    <property type="gene ID" value="ENSORLG00020004949.1"/>
</dbReference>
<proteinExistence type="predicted"/>
<reference evidence="1 2" key="2">
    <citation type="submission" date="2017-04" db="EMBL/GenBank/DDBJ databases">
        <title>CpG methylation of centromeres and impact of large insertions on vertebrate speciation.</title>
        <authorList>
            <person name="Ichikawa K."/>
            <person name="Yoshimura J."/>
            <person name="Morishita S."/>
        </authorList>
    </citation>
    <scope>NUCLEOTIDE SEQUENCE</scope>
    <source>
        <strain evidence="1 2">HNI</strain>
    </source>
</reference>
<dbReference type="AlphaFoldDB" id="A0A3P9LTP0"/>
<dbReference type="Proteomes" id="UP000265180">
    <property type="component" value="Chromosome 20"/>
</dbReference>
<reference evidence="1" key="4">
    <citation type="submission" date="2025-09" db="UniProtKB">
        <authorList>
            <consortium name="Ensembl"/>
        </authorList>
    </citation>
    <scope>IDENTIFICATION</scope>
    <source>
        <strain evidence="1">HNI</strain>
    </source>
</reference>